<dbReference type="CDD" id="cd00130">
    <property type="entry name" value="PAS"/>
    <property type="match status" value="1"/>
</dbReference>
<gene>
    <name evidence="4" type="ORF">ACFQL7_06190</name>
</gene>
<feature type="compositionally biased region" description="Basic and acidic residues" evidence="1">
    <location>
        <begin position="219"/>
        <end position="228"/>
    </location>
</feature>
<evidence type="ECO:0000313" key="5">
    <source>
        <dbReference type="Proteomes" id="UP001596417"/>
    </source>
</evidence>
<dbReference type="EMBL" id="JBHTAX010000001">
    <property type="protein sequence ID" value="MFC7189479.1"/>
    <property type="molecule type" value="Genomic_DNA"/>
</dbReference>
<accession>A0ABD5YJD0</accession>
<dbReference type="InterPro" id="IPR000014">
    <property type="entry name" value="PAS"/>
</dbReference>
<dbReference type="SMART" id="SM00086">
    <property type="entry name" value="PAC"/>
    <property type="match status" value="1"/>
</dbReference>
<evidence type="ECO:0000256" key="1">
    <source>
        <dbReference type="SAM" id="MobiDB-lite"/>
    </source>
</evidence>
<protein>
    <submittedName>
        <fullName evidence="4">PAS domain S-box protein</fullName>
    </submittedName>
</protein>
<evidence type="ECO:0000259" key="2">
    <source>
        <dbReference type="PROSITE" id="PS50112"/>
    </source>
</evidence>
<feature type="domain" description="PAC" evidence="3">
    <location>
        <begin position="93"/>
        <end position="145"/>
    </location>
</feature>
<dbReference type="PANTHER" id="PTHR44757">
    <property type="entry name" value="DIGUANYLATE CYCLASE DGCP"/>
    <property type="match status" value="1"/>
</dbReference>
<dbReference type="PANTHER" id="PTHR44757:SF2">
    <property type="entry name" value="BIOFILM ARCHITECTURE MAINTENANCE PROTEIN MBAA"/>
    <property type="match status" value="1"/>
</dbReference>
<dbReference type="SUPFAM" id="SSF55785">
    <property type="entry name" value="PYP-like sensor domain (PAS domain)"/>
    <property type="match status" value="1"/>
</dbReference>
<dbReference type="Pfam" id="PF08448">
    <property type="entry name" value="PAS_4"/>
    <property type="match status" value="1"/>
</dbReference>
<dbReference type="InterPro" id="IPR052155">
    <property type="entry name" value="Biofilm_reg_signaling"/>
</dbReference>
<keyword evidence="5" id="KW-1185">Reference proteome</keyword>
<dbReference type="Gene3D" id="3.30.450.20">
    <property type="entry name" value="PAS domain"/>
    <property type="match status" value="1"/>
</dbReference>
<dbReference type="InterPro" id="IPR013656">
    <property type="entry name" value="PAS_4"/>
</dbReference>
<dbReference type="InterPro" id="IPR001610">
    <property type="entry name" value="PAC"/>
</dbReference>
<dbReference type="Proteomes" id="UP001596417">
    <property type="component" value="Unassembled WGS sequence"/>
</dbReference>
<name>A0ABD5YJD0_9EURY</name>
<dbReference type="AlphaFoldDB" id="A0ABD5YJD0"/>
<feature type="region of interest" description="Disordered" evidence="1">
    <location>
        <begin position="204"/>
        <end position="253"/>
    </location>
</feature>
<dbReference type="PROSITE" id="PS50113">
    <property type="entry name" value="PAC"/>
    <property type="match status" value="1"/>
</dbReference>
<feature type="domain" description="PAS" evidence="2">
    <location>
        <begin position="13"/>
        <end position="60"/>
    </location>
</feature>
<reference evidence="4 5" key="1">
    <citation type="journal article" date="2019" name="Int. J. Syst. Evol. Microbiol.">
        <title>The Global Catalogue of Microorganisms (GCM) 10K type strain sequencing project: providing services to taxonomists for standard genome sequencing and annotation.</title>
        <authorList>
            <consortium name="The Broad Institute Genomics Platform"/>
            <consortium name="The Broad Institute Genome Sequencing Center for Infectious Disease"/>
            <person name="Wu L."/>
            <person name="Ma J."/>
        </authorList>
    </citation>
    <scope>NUCLEOTIDE SEQUENCE [LARGE SCALE GENOMIC DNA]</scope>
    <source>
        <strain evidence="4 5">RDMS1</strain>
    </source>
</reference>
<organism evidence="4 5">
    <name type="scientific">Halocatena marina</name>
    <dbReference type="NCBI Taxonomy" id="2934937"/>
    <lineage>
        <taxon>Archaea</taxon>
        <taxon>Methanobacteriati</taxon>
        <taxon>Methanobacteriota</taxon>
        <taxon>Stenosarchaea group</taxon>
        <taxon>Halobacteria</taxon>
        <taxon>Halobacteriales</taxon>
        <taxon>Natronomonadaceae</taxon>
        <taxon>Halocatena</taxon>
    </lineage>
</organism>
<dbReference type="PROSITE" id="PS50112">
    <property type="entry name" value="PAS"/>
    <property type="match status" value="1"/>
</dbReference>
<proteinExistence type="predicted"/>
<comment type="caution">
    <text evidence="4">The sequence shown here is derived from an EMBL/GenBank/DDBJ whole genome shotgun (WGS) entry which is preliminary data.</text>
</comment>
<dbReference type="NCBIfam" id="TIGR00229">
    <property type="entry name" value="sensory_box"/>
    <property type="match status" value="1"/>
</dbReference>
<evidence type="ECO:0000313" key="4">
    <source>
        <dbReference type="EMBL" id="MFC7189479.1"/>
    </source>
</evidence>
<dbReference type="SMART" id="SM00091">
    <property type="entry name" value="PAS"/>
    <property type="match status" value="1"/>
</dbReference>
<evidence type="ECO:0000259" key="3">
    <source>
        <dbReference type="PROSITE" id="PS50113"/>
    </source>
</evidence>
<sequence length="253" mass="28958">MSQRRIERALEREKELVEQILETNPLGITVLTADGTFARLNTRAEQLFGRSRRELLGRQLTQSEWRLFDENNQLIPVKDRPTTQVLETGKSIRDWEAKIERLDGQYKWVSVNAAPITNPDGTITHFVFTTEDITERKHRERELKHQIEALQPLNRYNTIVRAVTEATVEESTVAGIEQVVCETFASFDLYSFAVIGEFTPDEEFVPRSWGNQRSGITDNPHDGSRQESSDGTGIRSGADEYSASDPDGQRYRR</sequence>
<dbReference type="RefSeq" id="WP_390204960.1">
    <property type="nucleotide sequence ID" value="NZ_JBHTAX010000001.1"/>
</dbReference>
<dbReference type="InterPro" id="IPR035965">
    <property type="entry name" value="PAS-like_dom_sf"/>
</dbReference>
<dbReference type="InterPro" id="IPR000700">
    <property type="entry name" value="PAS-assoc_C"/>
</dbReference>